<dbReference type="Proteomes" id="UP001256588">
    <property type="component" value="Unassembled WGS sequence"/>
</dbReference>
<dbReference type="Pfam" id="PF09832">
    <property type="entry name" value="DUF2059"/>
    <property type="match status" value="1"/>
</dbReference>
<dbReference type="RefSeq" id="WP_310232979.1">
    <property type="nucleotide sequence ID" value="NZ_JAVDWO010000002.1"/>
</dbReference>
<feature type="domain" description="DUF2059" evidence="2">
    <location>
        <begin position="92"/>
        <end position="147"/>
    </location>
</feature>
<reference evidence="3 4" key="1">
    <citation type="submission" date="2023-07" db="EMBL/GenBank/DDBJ databases">
        <title>Sorghum-associated microbial communities from plants grown in Nebraska, USA.</title>
        <authorList>
            <person name="Schachtman D."/>
        </authorList>
    </citation>
    <scope>NUCLEOTIDE SEQUENCE [LARGE SCALE GENOMIC DNA]</scope>
    <source>
        <strain evidence="3 4">4099</strain>
    </source>
</reference>
<proteinExistence type="predicted"/>
<keyword evidence="4" id="KW-1185">Reference proteome</keyword>
<gene>
    <name evidence="3" type="ORF">J2W68_000798</name>
</gene>
<accession>A0ABU1XTK7</accession>
<dbReference type="EMBL" id="JAVDWO010000002">
    <property type="protein sequence ID" value="MDR7192090.1"/>
    <property type="molecule type" value="Genomic_DNA"/>
</dbReference>
<name>A0ABU1XTK7_9GAMM</name>
<evidence type="ECO:0000256" key="1">
    <source>
        <dbReference type="SAM" id="SignalP"/>
    </source>
</evidence>
<feature type="chain" id="PRO_5045174376" description="DUF2059 domain-containing protein" evidence="1">
    <location>
        <begin position="23"/>
        <end position="168"/>
    </location>
</feature>
<keyword evidence="1" id="KW-0732">Signal</keyword>
<evidence type="ECO:0000313" key="3">
    <source>
        <dbReference type="EMBL" id="MDR7192090.1"/>
    </source>
</evidence>
<comment type="caution">
    <text evidence="3">The sequence shown here is derived from an EMBL/GenBank/DDBJ whole genome shotgun (WGS) entry which is preliminary data.</text>
</comment>
<dbReference type="InterPro" id="IPR018637">
    <property type="entry name" value="DUF2059"/>
</dbReference>
<protein>
    <recommendedName>
        <fullName evidence="2">DUF2059 domain-containing protein</fullName>
    </recommendedName>
</protein>
<sequence>MPRRFQLAALLAVAFCAPMAMAAPPSEAQIDRLLEVMRAEQTATAMIPQVMASQQQMIAQLTQDADPQQREAAQRAAASSMRAVESALSWESLQPLYRKIYMETFTAEDTEAMVTFYSSPAGQNLLDKMPLLMQNTMNEVQQLVIPMLQQMERDLRSELANDPASPAD</sequence>
<evidence type="ECO:0000313" key="4">
    <source>
        <dbReference type="Proteomes" id="UP001256588"/>
    </source>
</evidence>
<organism evidence="3 4">
    <name type="scientific">Luteimonas terrae</name>
    <dbReference type="NCBI Taxonomy" id="1530191"/>
    <lineage>
        <taxon>Bacteria</taxon>
        <taxon>Pseudomonadati</taxon>
        <taxon>Pseudomonadota</taxon>
        <taxon>Gammaproteobacteria</taxon>
        <taxon>Lysobacterales</taxon>
        <taxon>Lysobacteraceae</taxon>
        <taxon>Luteimonas</taxon>
    </lineage>
</organism>
<feature type="signal peptide" evidence="1">
    <location>
        <begin position="1"/>
        <end position="22"/>
    </location>
</feature>
<evidence type="ECO:0000259" key="2">
    <source>
        <dbReference type="Pfam" id="PF09832"/>
    </source>
</evidence>